<keyword evidence="1" id="KW-1133">Transmembrane helix</keyword>
<feature type="transmembrane region" description="Helical" evidence="1">
    <location>
        <begin position="7"/>
        <end position="24"/>
    </location>
</feature>
<organism evidence="2">
    <name type="scientific">Oikopleura dioica</name>
    <name type="common">Tunicate</name>
    <dbReference type="NCBI Taxonomy" id="34765"/>
    <lineage>
        <taxon>Eukaryota</taxon>
        <taxon>Metazoa</taxon>
        <taxon>Chordata</taxon>
        <taxon>Tunicata</taxon>
        <taxon>Appendicularia</taxon>
        <taxon>Copelata</taxon>
        <taxon>Oikopleuridae</taxon>
        <taxon>Oikopleura</taxon>
    </lineage>
</organism>
<dbReference type="EMBL" id="FN653021">
    <property type="protein sequence ID" value="CBY23406.1"/>
    <property type="molecule type" value="Genomic_DNA"/>
</dbReference>
<accession>E4X1T9</accession>
<gene>
    <name evidence="2" type="ORF">GSOID_T00015843001</name>
</gene>
<dbReference type="Proteomes" id="UP000001307">
    <property type="component" value="Unassembled WGS sequence"/>
</dbReference>
<reference evidence="2" key="1">
    <citation type="journal article" date="2010" name="Science">
        <title>Plasticity of animal genome architecture unmasked by rapid evolution of a pelagic tunicate.</title>
        <authorList>
            <person name="Denoeud F."/>
            <person name="Henriet S."/>
            <person name="Mungpakdee S."/>
            <person name="Aury J.M."/>
            <person name="Da Silva C."/>
            <person name="Brinkmann H."/>
            <person name="Mikhaleva J."/>
            <person name="Olsen L.C."/>
            <person name="Jubin C."/>
            <person name="Canestro C."/>
            <person name="Bouquet J.M."/>
            <person name="Danks G."/>
            <person name="Poulain J."/>
            <person name="Campsteijn C."/>
            <person name="Adamski M."/>
            <person name="Cross I."/>
            <person name="Yadetie F."/>
            <person name="Muffato M."/>
            <person name="Louis A."/>
            <person name="Butcher S."/>
            <person name="Tsagkogeorga G."/>
            <person name="Konrad A."/>
            <person name="Singh S."/>
            <person name="Jensen M.F."/>
            <person name="Cong E.H."/>
            <person name="Eikeseth-Otteraa H."/>
            <person name="Noel B."/>
            <person name="Anthouard V."/>
            <person name="Porcel B.M."/>
            <person name="Kachouri-Lafond R."/>
            <person name="Nishino A."/>
            <person name="Ugolini M."/>
            <person name="Chourrout P."/>
            <person name="Nishida H."/>
            <person name="Aasland R."/>
            <person name="Huzurbazar S."/>
            <person name="Westhof E."/>
            <person name="Delsuc F."/>
            <person name="Lehrach H."/>
            <person name="Reinhardt R."/>
            <person name="Weissenbach J."/>
            <person name="Roy S.W."/>
            <person name="Artiguenave F."/>
            <person name="Postlethwait J.H."/>
            <person name="Manak J.R."/>
            <person name="Thompson E.M."/>
            <person name="Jaillon O."/>
            <person name="Du Pasquier L."/>
            <person name="Boudinot P."/>
            <person name="Liberles D.A."/>
            <person name="Volff J.N."/>
            <person name="Philippe H."/>
            <person name="Lenhard B."/>
            <person name="Roest Crollius H."/>
            <person name="Wincker P."/>
            <person name="Chourrout D."/>
        </authorList>
    </citation>
    <scope>NUCLEOTIDE SEQUENCE [LARGE SCALE GENOMIC DNA]</scope>
</reference>
<keyword evidence="3" id="KW-1185">Reference proteome</keyword>
<name>E4X1T9_OIKDI</name>
<evidence type="ECO:0000256" key="1">
    <source>
        <dbReference type="SAM" id="Phobius"/>
    </source>
</evidence>
<keyword evidence="1" id="KW-0472">Membrane</keyword>
<evidence type="ECO:0000313" key="2">
    <source>
        <dbReference type="EMBL" id="CBY23406.1"/>
    </source>
</evidence>
<protein>
    <submittedName>
        <fullName evidence="2">Uncharacterized protein</fullName>
    </submittedName>
</protein>
<keyword evidence="1" id="KW-0812">Transmembrane</keyword>
<evidence type="ECO:0000313" key="3">
    <source>
        <dbReference type="Proteomes" id="UP000001307"/>
    </source>
</evidence>
<dbReference type="OrthoDB" id="10349983at2759"/>
<sequence length="79" mass="8786">MPTLEKIMWFILYHFAFAAAIITISKGGGAAIAANVFWWFDLLVYFVEAAIMARILDHVEIKGLTDQGAPKSNVDVTKK</sequence>
<feature type="transmembrane region" description="Helical" evidence="1">
    <location>
        <begin position="36"/>
        <end position="56"/>
    </location>
</feature>
<proteinExistence type="predicted"/>
<dbReference type="AlphaFoldDB" id="E4X1T9"/>
<dbReference type="InParanoid" id="E4X1T9"/>